<evidence type="ECO:0000256" key="4">
    <source>
        <dbReference type="ARBA" id="ARBA00022989"/>
    </source>
</evidence>
<dbReference type="PANTHER" id="PTHR30250">
    <property type="entry name" value="PST FAMILY PREDICTED COLANIC ACID TRANSPORTER"/>
    <property type="match status" value="1"/>
</dbReference>
<dbReference type="Proteomes" id="UP000186246">
    <property type="component" value="Unassembled WGS sequence"/>
</dbReference>
<evidence type="ECO:0000256" key="3">
    <source>
        <dbReference type="ARBA" id="ARBA00022692"/>
    </source>
</evidence>
<dbReference type="OrthoDB" id="9769862at2"/>
<evidence type="ECO:0000313" key="9">
    <source>
        <dbReference type="Proteomes" id="UP000186246"/>
    </source>
</evidence>
<gene>
    <name evidence="7" type="ORF">B0A70_14115</name>
    <name evidence="8" type="ORF">SAMN05421796_10899</name>
</gene>
<feature type="transmembrane region" description="Helical" evidence="6">
    <location>
        <begin position="216"/>
        <end position="238"/>
    </location>
</feature>
<feature type="transmembrane region" description="Helical" evidence="6">
    <location>
        <begin position="334"/>
        <end position="355"/>
    </location>
</feature>
<reference evidence="9" key="2">
    <citation type="submission" date="2017-01" db="EMBL/GenBank/DDBJ databases">
        <authorList>
            <person name="Varghese N."/>
            <person name="Submissions S."/>
        </authorList>
    </citation>
    <scope>NUCLEOTIDE SEQUENCE [LARGE SCALE GENOMIC DNA]</scope>
    <source>
        <strain evidence="9">DSM 21068</strain>
    </source>
</reference>
<feature type="transmembrane region" description="Helical" evidence="6">
    <location>
        <begin position="176"/>
        <end position="195"/>
    </location>
</feature>
<evidence type="ECO:0000313" key="8">
    <source>
        <dbReference type="EMBL" id="SIS98867.1"/>
    </source>
</evidence>
<evidence type="ECO:0000256" key="6">
    <source>
        <dbReference type="SAM" id="Phobius"/>
    </source>
</evidence>
<evidence type="ECO:0000256" key="1">
    <source>
        <dbReference type="ARBA" id="ARBA00004651"/>
    </source>
</evidence>
<evidence type="ECO:0000256" key="5">
    <source>
        <dbReference type="ARBA" id="ARBA00023136"/>
    </source>
</evidence>
<feature type="transmembrane region" description="Helical" evidence="6">
    <location>
        <begin position="258"/>
        <end position="278"/>
    </location>
</feature>
<dbReference type="GO" id="GO:0005886">
    <property type="term" value="C:plasma membrane"/>
    <property type="evidence" value="ECO:0007669"/>
    <property type="project" value="UniProtKB-SubCell"/>
</dbReference>
<keyword evidence="5 6" id="KW-0472">Membrane</keyword>
<reference evidence="8" key="3">
    <citation type="submission" date="2017-01" db="EMBL/GenBank/DDBJ databases">
        <authorList>
            <person name="Mah S.A."/>
            <person name="Swanson W.J."/>
            <person name="Moy G.W."/>
            <person name="Vacquier V.D."/>
        </authorList>
    </citation>
    <scope>NUCLEOTIDE SEQUENCE [LARGE SCALE GENOMIC DNA]</scope>
    <source>
        <strain evidence="8">DSM 21068</strain>
    </source>
</reference>
<comment type="subcellular location">
    <subcellularLocation>
        <location evidence="1">Cell membrane</location>
        <topology evidence="1">Multi-pass membrane protein</topology>
    </subcellularLocation>
</comment>
<reference evidence="7 10" key="1">
    <citation type="submission" date="2016-11" db="EMBL/GenBank/DDBJ databases">
        <title>Whole genomes of Flavobacteriaceae.</title>
        <authorList>
            <person name="Stine C."/>
            <person name="Li C."/>
            <person name="Tadesse D."/>
        </authorList>
    </citation>
    <scope>NUCLEOTIDE SEQUENCE [LARGE SCALE GENOMIC DNA]</scope>
    <source>
        <strain evidence="7 10">DSM 21068</strain>
    </source>
</reference>
<evidence type="ECO:0000313" key="10">
    <source>
        <dbReference type="Proteomes" id="UP000238314"/>
    </source>
</evidence>
<dbReference type="EMBL" id="FTOJ01000008">
    <property type="protein sequence ID" value="SIS98867.1"/>
    <property type="molecule type" value="Genomic_DNA"/>
</dbReference>
<evidence type="ECO:0000256" key="2">
    <source>
        <dbReference type="ARBA" id="ARBA00022475"/>
    </source>
</evidence>
<feature type="transmembrane region" description="Helical" evidence="6">
    <location>
        <begin position="299"/>
        <end position="319"/>
    </location>
</feature>
<dbReference type="STRING" id="551459.SAMN05421796_10899"/>
<dbReference type="InterPro" id="IPR050833">
    <property type="entry name" value="Poly_Biosynth_Transport"/>
</dbReference>
<feature type="transmembrane region" description="Helical" evidence="6">
    <location>
        <begin position="150"/>
        <end position="170"/>
    </location>
</feature>
<dbReference type="CDD" id="cd13125">
    <property type="entry name" value="MATE_like_10"/>
    <property type="match status" value="1"/>
</dbReference>
<feature type="transmembrane region" description="Helical" evidence="6">
    <location>
        <begin position="362"/>
        <end position="385"/>
    </location>
</feature>
<dbReference type="Proteomes" id="UP000238314">
    <property type="component" value="Unassembled WGS sequence"/>
</dbReference>
<keyword evidence="2" id="KW-1003">Cell membrane</keyword>
<dbReference type="EMBL" id="MUGO01000024">
    <property type="protein sequence ID" value="PQA90465.1"/>
    <property type="molecule type" value="Genomic_DNA"/>
</dbReference>
<feature type="transmembrane region" description="Helical" evidence="6">
    <location>
        <begin position="391"/>
        <end position="409"/>
    </location>
</feature>
<keyword evidence="3 6" id="KW-0812">Transmembrane</keyword>
<keyword evidence="10" id="KW-1185">Reference proteome</keyword>
<dbReference type="PANTHER" id="PTHR30250:SF30">
    <property type="entry name" value="LIPID III FLIPPASE"/>
    <property type="match status" value="1"/>
</dbReference>
<dbReference type="GO" id="GO:0009246">
    <property type="term" value="P:enterobacterial common antigen biosynthetic process"/>
    <property type="evidence" value="ECO:0007669"/>
    <property type="project" value="InterPro"/>
</dbReference>
<keyword evidence="4 6" id="KW-1133">Transmembrane helix</keyword>
<dbReference type="AlphaFoldDB" id="A0A1N7NKQ8"/>
<organism evidence="8 9">
    <name type="scientific">Chryseobacterium piscicola</name>
    <dbReference type="NCBI Taxonomy" id="551459"/>
    <lineage>
        <taxon>Bacteria</taxon>
        <taxon>Pseudomonadati</taxon>
        <taxon>Bacteroidota</taxon>
        <taxon>Flavobacteriia</taxon>
        <taxon>Flavobacteriales</taxon>
        <taxon>Weeksellaceae</taxon>
        <taxon>Chryseobacterium group</taxon>
        <taxon>Chryseobacterium</taxon>
    </lineage>
</organism>
<feature type="transmembrane region" description="Helical" evidence="6">
    <location>
        <begin position="117"/>
        <end position="138"/>
    </location>
</feature>
<name>A0A1N7NKQ8_9FLAO</name>
<dbReference type="InterPro" id="IPR044550">
    <property type="entry name" value="WzxE"/>
</dbReference>
<accession>A0A1N7NKQ8</accession>
<evidence type="ECO:0000313" key="7">
    <source>
        <dbReference type="EMBL" id="PQA90465.1"/>
    </source>
</evidence>
<sequence>MKLVSTTIFSGISAFVKISAGFISAKVISAFAGPAGIALVGSLTNFMAVMLSLANGSVTSGIVKYTAEYKNDRRKSKILYDTSIFVSVVCSFIISLVLIVFAEHWSKTIFHDVKYKFVIYLLGIGIIFYSLNTILLAFLNGLGYIKKFTIINALSSVFTLAITIVLIYYYQIFGALYALVVTQFAVFFVALLLVWKKALRNISFSFLKPDFKTLKNLSHFSVMAIVSSSAMPISQIIIRNYITKEMNLDSAGIWQGLIRISDGYLLMIQITLGTYFLPKLSAITDRFAIRKEIIDGLKFLAPLFLTMCTVIYFTRYLIIDILYSEEFYPMEELFFWQLTGDFFKVISMVFSYLMISKVMTKAFIFMEIFAAVLYVVLSCILINLMGLQGSTFAFFVTYAVCFFLMLMIFRKTLFTK</sequence>
<feature type="transmembrane region" description="Helical" evidence="6">
    <location>
        <begin position="35"/>
        <end position="58"/>
    </location>
</feature>
<protein>
    <submittedName>
        <fullName evidence="8">Polysaccharide transporter, PST family</fullName>
    </submittedName>
</protein>
<feature type="transmembrane region" description="Helical" evidence="6">
    <location>
        <begin position="78"/>
        <end position="102"/>
    </location>
</feature>
<proteinExistence type="predicted"/>
<dbReference type="RefSeq" id="WP_076452315.1">
    <property type="nucleotide sequence ID" value="NZ_FTOJ01000008.1"/>
</dbReference>
<dbReference type="Pfam" id="PF13440">
    <property type="entry name" value="Polysacc_synt_3"/>
    <property type="match status" value="1"/>
</dbReference>